<comment type="caution">
    <text evidence="1">The sequence shown here is derived from an EMBL/GenBank/DDBJ whole genome shotgun (WGS) entry which is preliminary data.</text>
</comment>
<accession>A0ACA9Y3P7</accession>
<reference evidence="1" key="1">
    <citation type="submission" date="2022-06" db="EMBL/GenBank/DDBJ databases">
        <authorList>
            <person name="Legras J.-L."/>
            <person name="Devillers H."/>
            <person name="Grondin C."/>
        </authorList>
    </citation>
    <scope>NUCLEOTIDE SEQUENCE</scope>
    <source>
        <strain evidence="1">CLIB 1444</strain>
    </source>
</reference>
<evidence type="ECO:0000313" key="2">
    <source>
        <dbReference type="Proteomes" id="UP001152531"/>
    </source>
</evidence>
<sequence length="1124" mass="130133">MTKPLFKPRKPRAIYESTKKSLLNHIKNSNSITELTKNDFYCISKLPALPSILNKSHETLSGYSDNVSNYSVTVSEEGIFVWSYQSTDTSPLVIEFPIDNDDIESEDKILPLAILTRPLNNKEPGIVIINGKSGLLKFYKNVQHSPALGLINNKNFEITIPLKIHKGEFITFAENIEPAGIVVVTSWKRVILVSLRDYQNKPRLHCLELLKSSTNILKFFNVGNDSINQDIVSIRPGKLFQNGIKQEIIIQEINGLIHNITVNLASNNGLPNIDESTSFKYAIGPYVESSIDGFNSLSSSNIQYLDIWKLHTTQTENTFLILCLISDHFNKHDQSLVLVTAKVERTGVLVYGSHISNRFNGKLVNKAKLFVPNPETTAFVITDNSIILTDMDYSYFSSKGTISYYKSRWEDIINIKNDIDIIGLGYEDKTVDNNPAVILLTSNFGVLRVERFNNGKIEDYSSNPQTLVKSHIEQAIFYSNSKAAIDFNLYENFNEQIISSAVEDIIFEVMNSTSQYLPNSLPTIKTLLDKKYQVLENLDTFITENYNISESIKLKIIYGLEKVQFSNLFYSFLDKNDAFGKDSKIILSRIITSEFKEFTGSKDIIRKFFNEKIESINYIFTQFVNVAIEQDLNSIYLLDLVTTSLYDGVLNIDIPKLENIRRRKSWIFETDVFFNIEKYFQTRFFTENSFVHPIEVRKNISKLCNVFYYFINQAINYMNLESNNDIKTYSKWYNINKVKWIQILLSNQLIEEAIILVEQYKDFNSLSIILEDEREKIIDTYGLNSIQYDEIIVKYYVYFEKYHYAFAESLFNHYINHDNIQTLLTGFPRYKHLLDQFLISNQDKVSSVAWISYLNDGKYAQSCDALLNSARLFNNESQSNQELKYSLAKLSAIASKNEDNVNLDENLFTIETKLILIRIQKSLYQYVNEIFPNAEGNEDLVFNSFVKNFLNPRIDDSTLHAIFKPTFKDFISNKQLSENELIKYLTFVKPTAKFANGFANAFKIASLFTDESDYKTTTKSIWCRLLSITDDWEDIIKTDKKTDEYVRRKVQNSTILKTIKSFNDDKELLVLEELLTDEEDYFNDENILLSELNKTYFNIARKNIEKYNILDWIKSIRNQDDLYI</sequence>
<gene>
    <name evidence="1" type="ORF">CLIB1444_02S07448</name>
</gene>
<evidence type="ECO:0000313" key="1">
    <source>
        <dbReference type="EMBL" id="CAH6719390.1"/>
    </source>
</evidence>
<organism evidence="1 2">
    <name type="scientific">[Candida] jaroonii</name>
    <dbReference type="NCBI Taxonomy" id="467808"/>
    <lineage>
        <taxon>Eukaryota</taxon>
        <taxon>Fungi</taxon>
        <taxon>Dikarya</taxon>
        <taxon>Ascomycota</taxon>
        <taxon>Saccharomycotina</taxon>
        <taxon>Pichiomycetes</taxon>
        <taxon>Debaryomycetaceae</taxon>
        <taxon>Yamadazyma</taxon>
    </lineage>
</organism>
<proteinExistence type="predicted"/>
<dbReference type="Proteomes" id="UP001152531">
    <property type="component" value="Unassembled WGS sequence"/>
</dbReference>
<dbReference type="EMBL" id="CALSDN010000002">
    <property type="protein sequence ID" value="CAH6719390.1"/>
    <property type="molecule type" value="Genomic_DNA"/>
</dbReference>
<name>A0ACA9Y3P7_9ASCO</name>
<protein>
    <submittedName>
        <fullName evidence="1">Nucleoporin Nup133p</fullName>
    </submittedName>
</protein>
<keyword evidence="2" id="KW-1185">Reference proteome</keyword>